<name>A0A9P6CHP0_9AGAR</name>
<evidence type="ECO:0000313" key="9">
    <source>
        <dbReference type="Proteomes" id="UP000807353"/>
    </source>
</evidence>
<feature type="region of interest" description="Disordered" evidence="5">
    <location>
        <begin position="1"/>
        <end position="23"/>
    </location>
</feature>
<dbReference type="PROSITE" id="PS50850">
    <property type="entry name" value="MFS"/>
    <property type="match status" value="1"/>
</dbReference>
<evidence type="ECO:0000256" key="2">
    <source>
        <dbReference type="ARBA" id="ARBA00022692"/>
    </source>
</evidence>
<dbReference type="PANTHER" id="PTHR23502">
    <property type="entry name" value="MAJOR FACILITATOR SUPERFAMILY"/>
    <property type="match status" value="1"/>
</dbReference>
<evidence type="ECO:0000259" key="7">
    <source>
        <dbReference type="PROSITE" id="PS50850"/>
    </source>
</evidence>
<sequence length="468" mass="52616">MSFVPKAGLVHQEPSPSKTMFSKETQEDEKFIDVLFEEDDRRNPMNFSRNRKWAITIMGSMFTFLAASSATSYPLGFPSMIRDLNCTDLQATLGLSMFALGFGVIPLVTSAFSEEFGRHPLYIISTIGFSLMHLMVALAPNIQTVIVARFLQGAFGSTGATVVAGTITDIWAIHERGLPMSMFSAMGIIANGVAVVAGGWIEMNDRLGWRWIQWIHLIIVGVYCILVPIVMRETRSAILLLKIADKLGKKNPSTKYRVRVYEEQPSLRTLIWISCTRPILLIKLQNYLELLDLLCTEPIVISNSLWIGFAWGIFYCMIHIGSILGFCTNFYQEKLYQKNFTKRGVEGRLYLAFIAAILFPVGMFIYAWTSRSDLPWIAPIIGITTYMWATYAIYVAVFTYIADCYGPYASSALAGQSLFRNLMGAIFPLFTQAMFRTLTYKWANTLFACIAVLMIPIPYASTFHARGP</sequence>
<evidence type="ECO:0000256" key="4">
    <source>
        <dbReference type="ARBA" id="ARBA00023136"/>
    </source>
</evidence>
<gene>
    <name evidence="8" type="ORF">BDZ94DRAFT_1237963</name>
</gene>
<organism evidence="8 9">
    <name type="scientific">Collybia nuda</name>
    <dbReference type="NCBI Taxonomy" id="64659"/>
    <lineage>
        <taxon>Eukaryota</taxon>
        <taxon>Fungi</taxon>
        <taxon>Dikarya</taxon>
        <taxon>Basidiomycota</taxon>
        <taxon>Agaricomycotina</taxon>
        <taxon>Agaricomycetes</taxon>
        <taxon>Agaricomycetidae</taxon>
        <taxon>Agaricales</taxon>
        <taxon>Tricholomatineae</taxon>
        <taxon>Clitocybaceae</taxon>
        <taxon>Collybia</taxon>
    </lineage>
</organism>
<keyword evidence="3 6" id="KW-1133">Transmembrane helix</keyword>
<dbReference type="AlphaFoldDB" id="A0A9P6CHP0"/>
<keyword evidence="2 6" id="KW-0812">Transmembrane</keyword>
<dbReference type="InterPro" id="IPR020846">
    <property type="entry name" value="MFS_dom"/>
</dbReference>
<feature type="transmembrane region" description="Helical" evidence="6">
    <location>
        <begin position="305"/>
        <end position="328"/>
    </location>
</feature>
<dbReference type="EMBL" id="MU150289">
    <property type="protein sequence ID" value="KAF9461093.1"/>
    <property type="molecule type" value="Genomic_DNA"/>
</dbReference>
<evidence type="ECO:0000313" key="8">
    <source>
        <dbReference type="EMBL" id="KAF9461093.1"/>
    </source>
</evidence>
<feature type="transmembrane region" description="Helical" evidence="6">
    <location>
        <begin position="374"/>
        <end position="397"/>
    </location>
</feature>
<feature type="transmembrane region" description="Helical" evidence="6">
    <location>
        <begin position="154"/>
        <end position="173"/>
    </location>
</feature>
<dbReference type="Proteomes" id="UP000807353">
    <property type="component" value="Unassembled WGS sequence"/>
</dbReference>
<accession>A0A9P6CHP0</accession>
<evidence type="ECO:0000256" key="3">
    <source>
        <dbReference type="ARBA" id="ARBA00022989"/>
    </source>
</evidence>
<dbReference type="InterPro" id="IPR036259">
    <property type="entry name" value="MFS_trans_sf"/>
</dbReference>
<feature type="compositionally biased region" description="Polar residues" evidence="5">
    <location>
        <begin position="14"/>
        <end position="23"/>
    </location>
</feature>
<dbReference type="GO" id="GO:0022857">
    <property type="term" value="F:transmembrane transporter activity"/>
    <property type="evidence" value="ECO:0007669"/>
    <property type="project" value="InterPro"/>
</dbReference>
<dbReference type="Gene3D" id="1.20.1250.20">
    <property type="entry name" value="MFS general substrate transporter like domains"/>
    <property type="match status" value="1"/>
</dbReference>
<feature type="domain" description="Major facilitator superfamily (MFS) profile" evidence="7">
    <location>
        <begin position="55"/>
        <end position="468"/>
    </location>
</feature>
<protein>
    <submittedName>
        <fullName evidence="8">Major facilitator superfamily domain-containing protein</fullName>
    </submittedName>
</protein>
<reference evidence="8" key="1">
    <citation type="submission" date="2020-11" db="EMBL/GenBank/DDBJ databases">
        <authorList>
            <consortium name="DOE Joint Genome Institute"/>
            <person name="Ahrendt S."/>
            <person name="Riley R."/>
            <person name="Andreopoulos W."/>
            <person name="Labutti K."/>
            <person name="Pangilinan J."/>
            <person name="Ruiz-Duenas F.J."/>
            <person name="Barrasa J.M."/>
            <person name="Sanchez-Garcia M."/>
            <person name="Camarero S."/>
            <person name="Miyauchi S."/>
            <person name="Serrano A."/>
            <person name="Linde D."/>
            <person name="Babiker R."/>
            <person name="Drula E."/>
            <person name="Ayuso-Fernandez I."/>
            <person name="Pacheco R."/>
            <person name="Padilla G."/>
            <person name="Ferreira P."/>
            <person name="Barriuso J."/>
            <person name="Kellner H."/>
            <person name="Castanera R."/>
            <person name="Alfaro M."/>
            <person name="Ramirez L."/>
            <person name="Pisabarro A.G."/>
            <person name="Kuo A."/>
            <person name="Tritt A."/>
            <person name="Lipzen A."/>
            <person name="He G."/>
            <person name="Yan M."/>
            <person name="Ng V."/>
            <person name="Cullen D."/>
            <person name="Martin F."/>
            <person name="Rosso M.-N."/>
            <person name="Henrissat B."/>
            <person name="Hibbett D."/>
            <person name="Martinez A.T."/>
            <person name="Grigoriev I.V."/>
        </authorList>
    </citation>
    <scope>NUCLEOTIDE SEQUENCE</scope>
    <source>
        <strain evidence="8">CBS 247.69</strain>
    </source>
</reference>
<keyword evidence="4 6" id="KW-0472">Membrane</keyword>
<dbReference type="Pfam" id="PF07690">
    <property type="entry name" value="MFS_1"/>
    <property type="match status" value="1"/>
</dbReference>
<dbReference type="SUPFAM" id="SSF103473">
    <property type="entry name" value="MFS general substrate transporter"/>
    <property type="match status" value="1"/>
</dbReference>
<feature type="transmembrane region" description="Helical" evidence="6">
    <location>
        <begin position="441"/>
        <end position="460"/>
    </location>
</feature>
<keyword evidence="9" id="KW-1185">Reference proteome</keyword>
<evidence type="ECO:0000256" key="5">
    <source>
        <dbReference type="SAM" id="MobiDB-lite"/>
    </source>
</evidence>
<dbReference type="GO" id="GO:0005886">
    <property type="term" value="C:plasma membrane"/>
    <property type="evidence" value="ECO:0007669"/>
    <property type="project" value="TreeGrafter"/>
</dbReference>
<evidence type="ECO:0000256" key="6">
    <source>
        <dbReference type="SAM" id="Phobius"/>
    </source>
</evidence>
<evidence type="ECO:0000256" key="1">
    <source>
        <dbReference type="ARBA" id="ARBA00004141"/>
    </source>
</evidence>
<feature type="transmembrane region" description="Helical" evidence="6">
    <location>
        <begin position="91"/>
        <end position="109"/>
    </location>
</feature>
<feature type="transmembrane region" description="Helical" evidence="6">
    <location>
        <begin position="121"/>
        <end position="142"/>
    </location>
</feature>
<dbReference type="InterPro" id="IPR011701">
    <property type="entry name" value="MFS"/>
</dbReference>
<comment type="subcellular location">
    <subcellularLocation>
        <location evidence="1">Membrane</location>
        <topology evidence="1">Multi-pass membrane protein</topology>
    </subcellularLocation>
</comment>
<feature type="transmembrane region" description="Helical" evidence="6">
    <location>
        <begin position="349"/>
        <end position="368"/>
    </location>
</feature>
<feature type="transmembrane region" description="Helical" evidence="6">
    <location>
        <begin position="213"/>
        <end position="231"/>
    </location>
</feature>
<feature type="transmembrane region" description="Helical" evidence="6">
    <location>
        <begin position="180"/>
        <end position="201"/>
    </location>
</feature>
<comment type="caution">
    <text evidence="8">The sequence shown here is derived from an EMBL/GenBank/DDBJ whole genome shotgun (WGS) entry which is preliminary data.</text>
</comment>
<feature type="transmembrane region" description="Helical" evidence="6">
    <location>
        <begin position="53"/>
        <end position="71"/>
    </location>
</feature>
<proteinExistence type="predicted"/>
<dbReference type="PANTHER" id="PTHR23502:SF134">
    <property type="entry name" value="MAJOR FACILITATOR SUPERFAMILY (MFS) PROFILE DOMAIN-CONTAINING PROTEIN-RELATED"/>
    <property type="match status" value="1"/>
</dbReference>
<dbReference type="OrthoDB" id="5376138at2759"/>